<dbReference type="AlphaFoldDB" id="A0AB39T2R7"/>
<organism evidence="2">
    <name type="scientific">Streptomyces sp. R44</name>
    <dbReference type="NCBI Taxonomy" id="3238633"/>
    <lineage>
        <taxon>Bacteria</taxon>
        <taxon>Bacillati</taxon>
        <taxon>Actinomycetota</taxon>
        <taxon>Actinomycetes</taxon>
        <taxon>Kitasatosporales</taxon>
        <taxon>Streptomycetaceae</taxon>
        <taxon>Streptomyces</taxon>
    </lineage>
</organism>
<gene>
    <name evidence="2" type="ORF">AB5J54_23005</name>
</gene>
<evidence type="ECO:0008006" key="3">
    <source>
        <dbReference type="Google" id="ProtNLM"/>
    </source>
</evidence>
<reference evidence="2" key="1">
    <citation type="submission" date="2024-07" db="EMBL/GenBank/DDBJ databases">
        <authorList>
            <person name="Yu S.T."/>
        </authorList>
    </citation>
    <scope>NUCLEOTIDE SEQUENCE</scope>
    <source>
        <strain evidence="2">R44</strain>
    </source>
</reference>
<protein>
    <recommendedName>
        <fullName evidence="3">Integral membrane protein</fullName>
    </recommendedName>
</protein>
<dbReference type="RefSeq" id="WP_369145795.1">
    <property type="nucleotide sequence ID" value="NZ_CP163444.1"/>
</dbReference>
<feature type="transmembrane region" description="Helical" evidence="1">
    <location>
        <begin position="33"/>
        <end position="53"/>
    </location>
</feature>
<dbReference type="EMBL" id="CP163444">
    <property type="protein sequence ID" value="XDQ73192.1"/>
    <property type="molecule type" value="Genomic_DNA"/>
</dbReference>
<evidence type="ECO:0000313" key="2">
    <source>
        <dbReference type="EMBL" id="XDQ73192.1"/>
    </source>
</evidence>
<feature type="transmembrane region" description="Helical" evidence="1">
    <location>
        <begin position="65"/>
        <end position="86"/>
    </location>
</feature>
<keyword evidence="1" id="KW-0472">Membrane</keyword>
<accession>A0AB39T2R7</accession>
<sequence length="98" mass="10410">MPFGVLAVVLGVVAFRRGWMIPPARRHVRRPRVYGVGVALTGVGLLVSDAVWMGVREGLLPNPPWGALAGNAVLLVGIAFIAASYLRPRHGRSPHPAA</sequence>
<evidence type="ECO:0000256" key="1">
    <source>
        <dbReference type="SAM" id="Phobius"/>
    </source>
</evidence>
<keyword evidence="1" id="KW-0812">Transmembrane</keyword>
<name>A0AB39T2R7_9ACTN</name>
<keyword evidence="1" id="KW-1133">Transmembrane helix</keyword>
<proteinExistence type="predicted"/>